<dbReference type="GO" id="GO:0071565">
    <property type="term" value="C:nBAF complex"/>
    <property type="evidence" value="ECO:0007669"/>
    <property type="project" value="TreeGrafter"/>
</dbReference>
<evidence type="ECO:0000256" key="2">
    <source>
        <dbReference type="ARBA" id="ARBA00022723"/>
    </source>
</evidence>
<dbReference type="GO" id="GO:0007399">
    <property type="term" value="P:nervous system development"/>
    <property type="evidence" value="ECO:0007669"/>
    <property type="project" value="TreeGrafter"/>
</dbReference>
<dbReference type="InterPro" id="IPR000637">
    <property type="entry name" value="HMGI/Y_DNA-bd_CS"/>
</dbReference>
<dbReference type="PANTHER" id="PTHR45888:SF5">
    <property type="entry name" value="D4, ISOFORM A"/>
    <property type="match status" value="1"/>
</dbReference>
<feature type="region of interest" description="Disordered" evidence="10">
    <location>
        <begin position="503"/>
        <end position="530"/>
    </location>
</feature>
<comment type="subcellular location">
    <subcellularLocation>
        <location evidence="1">Nucleus</location>
    </subcellularLocation>
</comment>
<feature type="region of interest" description="Disordered" evidence="10">
    <location>
        <begin position="429"/>
        <end position="469"/>
    </location>
</feature>
<evidence type="ECO:0000256" key="7">
    <source>
        <dbReference type="ARBA" id="ARBA00023163"/>
    </source>
</evidence>
<feature type="region of interest" description="Disordered" evidence="10">
    <location>
        <begin position="1688"/>
        <end position="1725"/>
    </location>
</feature>
<feature type="region of interest" description="Disordered" evidence="10">
    <location>
        <begin position="1258"/>
        <end position="1310"/>
    </location>
</feature>
<feature type="compositionally biased region" description="Basic and acidic residues" evidence="10">
    <location>
        <begin position="1098"/>
        <end position="1113"/>
    </location>
</feature>
<feature type="region of interest" description="Disordered" evidence="10">
    <location>
        <begin position="1593"/>
        <end position="1638"/>
    </location>
</feature>
<feature type="region of interest" description="Disordered" evidence="10">
    <location>
        <begin position="892"/>
        <end position="964"/>
    </location>
</feature>
<feature type="compositionally biased region" description="Basic and acidic residues" evidence="10">
    <location>
        <begin position="1326"/>
        <end position="1344"/>
    </location>
</feature>
<feature type="region of interest" description="Disordered" evidence="10">
    <location>
        <begin position="236"/>
        <end position="273"/>
    </location>
</feature>
<dbReference type="CDD" id="cd15526">
    <property type="entry name" value="PHD1_MOZ_d4"/>
    <property type="match status" value="1"/>
</dbReference>
<feature type="region of interest" description="Disordered" evidence="10">
    <location>
        <begin position="614"/>
        <end position="640"/>
    </location>
</feature>
<keyword evidence="8" id="KW-0539">Nucleus</keyword>
<feature type="compositionally biased region" description="Low complexity" evidence="10">
    <location>
        <begin position="929"/>
        <end position="945"/>
    </location>
</feature>
<dbReference type="GO" id="GO:0008270">
    <property type="term" value="F:zinc ion binding"/>
    <property type="evidence" value="ECO:0007669"/>
    <property type="project" value="UniProtKB-KW"/>
</dbReference>
<dbReference type="CDD" id="cd21085">
    <property type="entry name" value="WH_NTD_PHF10"/>
    <property type="match status" value="1"/>
</dbReference>
<feature type="compositionally biased region" description="Basic and acidic residues" evidence="10">
    <location>
        <begin position="7"/>
        <end position="22"/>
    </location>
</feature>
<evidence type="ECO:0000256" key="4">
    <source>
        <dbReference type="ARBA" id="ARBA00022771"/>
    </source>
</evidence>
<feature type="compositionally biased region" description="Low complexity" evidence="10">
    <location>
        <begin position="506"/>
        <end position="523"/>
    </location>
</feature>
<evidence type="ECO:0000256" key="3">
    <source>
        <dbReference type="ARBA" id="ARBA00022737"/>
    </source>
</evidence>
<sequence length="2483" mass="263076">MNSGESNRAEIDEPRIQRDKQKQQVSTIVSVAARTVEQPGHYYSNHLQHQQAQDTNANGEWTTVVRSHVGTNIEHDANAIVMDGSFQQHQHANINKNCITADQKPSDWLQERSLQAAVLHAGLNVTAEKYVENSKAIALTDGNGVLEPIEPLHTTKVLERCNSIEKVPDKGRTSNVMRDPQESQHRSAPTAPLGEIESGEDDNDCVVVPATERKVEPLKINLARDREPLRTVIKLTPGASSTPDSYQQLSPTIRDVPGSPKITIKPPKPPQTVENSLVGLAGSSTSSTSSSLTSAEQHHTNNCAGSVTALPSYSSIPKLTIKPIINPADDTLVCETASTVGTAASVEQMHIIPKLLIKGSVSSLDASRDGSIEPHIVPKLTIRGVNNHNHHHHQQQQQQQHHFGQSQLEAQVYSNDGLASAILLNDGSVGGRGESSGTGSPTPLVPKLTIKMDNHHPHHHHHHHHHNSLRVKDVPDVADGGGGSVVGGPIPKLHIKTIQPDGVGPSTGIHNSSSSSGNCSTSTAGLPPVLTSSEGVKLTIKPLPEPPKLPKLTIKTTGLGTIAETSDVSMVSSTSNSFSPKLLPSSATCSSSSGEQLQQHLMCGVAGVSQLLQQHQQQQPASPSDQHSNISSSSIPKLTIKPIPPKDAACVQDCSADGNNALHMRAECSVTPTVPKLTIKPILPPTKQSVEDSSSSSEISINSLESSPISSSSISSAPAAAVVTTSPPTALRMTIKVPSSAPQQQHESSLAGDSTSMVSTGIASASSSTMAAATVVTRLNIKPVLPPPSIADGGRNEPRLDGVGEHGKDHAMVTSDEGGSTPTSCEESRKPIVIPKVTIKTLANPRSQETEIMSTPKVTLKPIPKPQDENVVTGNLLERHLLLNTGGSSIVANNAGPSAPNSMPGTSTSVGSGQDAMDSPRIILKINKGSSSTTTTSGGEQLEGTGSDGGQIVSGPPSSGSSILANELKRPATSAMCASSIPSSGSSSVSCASSTSVSASATSSSAGSDPASPSSGGGGDQGELGTHDMKRSKLDHSQSQLAHQMHGVLGHRQDLMLQTQHQYQLQLQARTNAELTRRPVSSGVTKPKNVSDVIVIDDDSKSENETPRDKDVTESSSLRLPSSSVDPLAINDGMVDRTFSPLADSGTTAQGKARRTRGTPRGVGARQSRRGNGRSAGLAVAKQQQLAANAAVSQLLGLLAQDDREEGSSSDCMIVDEPAAPASAMRERLTLENLLRGGSKPSVPSSAPMSGSSFYSVPMASGGGGGGSEVEKNGTASNSSIGSVTSSVTSSVTVPASTPVMSGRTPVAGVRMSTRRAAGQLLKEVLANKHQDRDSGVDEARTDGEFGATPSKRPRGRPKKQSMDMTPETNGGGNSNSVDGSIGGLDAASGNNMLLAMAMMGNKDVTSLFQTEDRGLLGTQTLMEGIMPLSRTPTRTPRSRGRGRGRGRGKMNLMDAGGVFGDPTLTESEASPADRNVDPLFIGTPNNIDPTTTDSTPGFHHLFNHMQSPRGGAGARTRGGRRGPGSRGPRTPRGGRGAAKAAMAALLTAGGGTPSSDIIGSFADLTAAQKAATKQLLDALQQQQQELLLQQMPHSPTAADMTPKPRGRGRGSRGGGTLTGSRRKGTRGSTKAARGRKGLNLEAQMLPGTESSPGANVSGEMKHAIFMTPLAGGLDPNRPKLHVRALKTPKNEIKSNTPPSSAEATPSTSATTSRTPVVDGTTTTTTGGLQVFEEDTRMSGDFTFTTPVRMLSTGDGCLQQNEESQSSYLSSTSVTQDAINQSTAHATAPEDKATVLGTEAQKDAISGATSASNSNSSSRRNKGKMEVLDSHRAKFTVDLLAEYEWPPPTPGTRGADTFMIQEQIAEYLGVKSFKRKYPDLMRRPVDMEERNFILEQGLASEKMCDLGLTAVYASEILDIMCSDYPEKYEEYTRYTREKHFRELSNRQRQQQEAVSAVVAAAPIDRTQLQKEKAIESAANWNCSFNKERRESRRACMDLQTYVVQLPKRQQLSRPEGHQQTAPKAQSTNYPVALVPGQFSEFYTTYTPEELACYPINTILLDPFELQEIVTSERYRRLVAAEEARLLEDDSSTSTSDSDSDDSSTDGSDTSSGSSSSSEDEAEGRSARASGSSSSGSSCSDSECGGNVRIRKQRNRQLRGRRPSVADGSAKDGESSATASIPVTVTPVRRSSRTMSAGMPVAPSTVECKEPTDSDDSDVPLIAHAVKKKNNLASANAQTATIVPPSAGGGKRMQDIVTPVKRPPVNPFMCAVCIGPENKNKYNKPELFVRCSRCRRKAHPSCIGMSSVMYRRVQQYKWQCSECKLCMKCNRRPTALDSKMVYCDQCDRGYHLACKGLRNLPEGRWHCSICTICGLCGAQTPEGHPNPHLSAQQRQQLAMVAEWTHEYGLNELTNIREHLRTLCVPCVRQRKQSQPPSGGSGESTAILNNNNIAEPRKLLSATQGVSGIGTVSIPGVISMKPQSS</sequence>
<organism evidence="12">
    <name type="scientific">Anopheles funestus</name>
    <name type="common">African malaria mosquito</name>
    <dbReference type="NCBI Taxonomy" id="62324"/>
    <lineage>
        <taxon>Eukaryota</taxon>
        <taxon>Metazoa</taxon>
        <taxon>Ecdysozoa</taxon>
        <taxon>Arthropoda</taxon>
        <taxon>Hexapoda</taxon>
        <taxon>Insecta</taxon>
        <taxon>Pterygota</taxon>
        <taxon>Neoptera</taxon>
        <taxon>Endopterygota</taxon>
        <taxon>Diptera</taxon>
        <taxon>Nematocera</taxon>
        <taxon>Culicoidea</taxon>
        <taxon>Culicidae</taxon>
        <taxon>Anophelinae</taxon>
        <taxon>Anopheles</taxon>
    </lineage>
</organism>
<feature type="compositionally biased region" description="Polar residues" evidence="10">
    <location>
        <begin position="2007"/>
        <end position="2028"/>
    </location>
</feature>
<dbReference type="EnsemblMetazoa" id="AFUN000012-RA">
    <property type="protein sequence ID" value="AFUN000012-PA"/>
    <property type="gene ID" value="AFUN000012"/>
</dbReference>
<dbReference type="STRING" id="62324.A0A182R1H3"/>
<feature type="compositionally biased region" description="Low complexity" evidence="10">
    <location>
        <begin position="1275"/>
        <end position="1302"/>
    </location>
</feature>
<evidence type="ECO:0000256" key="9">
    <source>
        <dbReference type="PROSITE-ProRule" id="PRU00146"/>
    </source>
</evidence>
<feature type="region of interest" description="Disordered" evidence="10">
    <location>
        <begin position="1"/>
        <end position="24"/>
    </location>
</feature>
<feature type="compositionally biased region" description="Low complexity" evidence="10">
    <location>
        <begin position="2126"/>
        <end position="2145"/>
    </location>
</feature>
<accession>A0A182R1H3</accession>
<reference evidence="12" key="1">
    <citation type="submission" date="2020-05" db="UniProtKB">
        <authorList>
            <consortium name="EnsemblMetazoa"/>
        </authorList>
    </citation>
    <scope>IDENTIFICATION</scope>
    <source>
        <strain evidence="12">FUMOZ</strain>
    </source>
</reference>
<feature type="region of interest" description="Disordered" evidence="10">
    <location>
        <begin position="2006"/>
        <end position="2028"/>
    </location>
</feature>
<feature type="compositionally biased region" description="Low complexity" evidence="10">
    <location>
        <begin position="999"/>
        <end position="1014"/>
    </location>
</feature>
<feature type="compositionally biased region" description="Basic residues" evidence="10">
    <location>
        <begin position="2148"/>
        <end position="2161"/>
    </location>
</feature>
<evidence type="ECO:0000313" key="12">
    <source>
        <dbReference type="EnsemblMetazoa" id="AFUN000012-PA"/>
    </source>
</evidence>
<evidence type="ECO:0000256" key="1">
    <source>
        <dbReference type="ARBA" id="ARBA00004123"/>
    </source>
</evidence>
<dbReference type="InterPro" id="IPR011011">
    <property type="entry name" value="Znf_FYVE_PHD"/>
</dbReference>
<feature type="compositionally biased region" description="Low complexity" evidence="10">
    <location>
        <begin position="1806"/>
        <end position="1818"/>
    </location>
</feature>
<dbReference type="VEuPathDB" id="VectorBase:AFUN2_010184"/>
<protein>
    <recommendedName>
        <fullName evidence="11">PHD-type domain-containing protein</fullName>
    </recommendedName>
</protein>
<evidence type="ECO:0000259" key="11">
    <source>
        <dbReference type="PROSITE" id="PS50016"/>
    </source>
</evidence>
<dbReference type="InterPro" id="IPR019787">
    <property type="entry name" value="Znf_PHD-finger"/>
</dbReference>
<dbReference type="InterPro" id="IPR001965">
    <property type="entry name" value="Znf_PHD"/>
</dbReference>
<feature type="compositionally biased region" description="Low complexity" evidence="10">
    <location>
        <begin position="1695"/>
        <end position="1725"/>
    </location>
</feature>
<dbReference type="InterPro" id="IPR013083">
    <property type="entry name" value="Znf_RING/FYVE/PHD"/>
</dbReference>
<feature type="compositionally biased region" description="Low complexity" evidence="10">
    <location>
        <begin position="1115"/>
        <end position="1124"/>
    </location>
</feature>
<feature type="region of interest" description="Disordered" evidence="10">
    <location>
        <begin position="1325"/>
        <end position="1384"/>
    </location>
</feature>
<feature type="region of interest" description="Disordered" evidence="10">
    <location>
        <begin position="787"/>
        <end position="829"/>
    </location>
</feature>
<feature type="region of interest" description="Disordered" evidence="10">
    <location>
        <begin position="1507"/>
        <end position="1536"/>
    </location>
</feature>
<feature type="region of interest" description="Disordered" evidence="10">
    <location>
        <begin position="1803"/>
        <end position="1827"/>
    </location>
</feature>
<feature type="compositionally biased region" description="Low complexity" evidence="10">
    <location>
        <begin position="2104"/>
        <end position="2116"/>
    </location>
</feature>
<dbReference type="FunFam" id="3.30.40.10:FF:000717">
    <property type="entry name" value="Enhancer of yellow 3, isoform B"/>
    <property type="match status" value="1"/>
</dbReference>
<dbReference type="GO" id="GO:0006355">
    <property type="term" value="P:regulation of DNA-templated transcription"/>
    <property type="evidence" value="ECO:0007669"/>
    <property type="project" value="InterPro"/>
</dbReference>
<dbReference type="Gene3D" id="3.30.40.10">
    <property type="entry name" value="Zinc/RING finger domain, C3HC4 (zinc finger)"/>
    <property type="match status" value="1"/>
</dbReference>
<keyword evidence="2" id="KW-0479">Metal-binding</keyword>
<feature type="compositionally biased region" description="Basic and acidic residues" evidence="10">
    <location>
        <begin position="794"/>
        <end position="811"/>
    </location>
</feature>
<feature type="compositionally biased region" description="Polar residues" evidence="10">
    <location>
        <begin position="238"/>
        <end position="251"/>
    </location>
</feature>
<feature type="region of interest" description="Disordered" evidence="10">
    <location>
        <begin position="1429"/>
        <end position="1455"/>
    </location>
</feature>
<keyword evidence="3" id="KW-0677">Repeat</keyword>
<evidence type="ECO:0000256" key="6">
    <source>
        <dbReference type="ARBA" id="ARBA00023015"/>
    </source>
</evidence>
<dbReference type="CDD" id="cd15529">
    <property type="entry name" value="PHD2_PHF10"/>
    <property type="match status" value="1"/>
</dbReference>
<dbReference type="PANTHER" id="PTHR45888">
    <property type="entry name" value="HL01030P-RELATED"/>
    <property type="match status" value="1"/>
</dbReference>
<dbReference type="SMART" id="SM00249">
    <property type="entry name" value="PHD"/>
    <property type="match status" value="2"/>
</dbReference>
<keyword evidence="4 9" id="KW-0863">Zinc-finger</keyword>
<feature type="region of interest" description="Disordered" evidence="10">
    <location>
        <begin position="677"/>
        <end position="701"/>
    </location>
</feature>
<keyword evidence="7" id="KW-0804">Transcription</keyword>
<feature type="domain" description="PHD-type" evidence="11">
    <location>
        <begin position="2322"/>
        <end position="2372"/>
    </location>
</feature>
<name>A0A182R1H3_ANOFN</name>
<feature type="region of interest" description="Disordered" evidence="10">
    <location>
        <begin position="166"/>
        <end position="202"/>
    </location>
</feature>
<feature type="region of interest" description="Disordered" evidence="10">
    <location>
        <begin position="999"/>
        <end position="1027"/>
    </location>
</feature>
<feature type="compositionally biased region" description="Basic residues" evidence="10">
    <location>
        <begin position="1437"/>
        <end position="1449"/>
    </location>
</feature>
<feature type="compositionally biased region" description="Low complexity" evidence="10">
    <location>
        <begin position="1527"/>
        <end position="1536"/>
    </location>
</feature>
<dbReference type="VEuPathDB" id="VectorBase:AFUN000012"/>
<evidence type="ECO:0000256" key="10">
    <source>
        <dbReference type="SAM" id="MobiDB-lite"/>
    </source>
</evidence>
<evidence type="ECO:0000256" key="5">
    <source>
        <dbReference type="ARBA" id="ARBA00022833"/>
    </source>
</evidence>
<keyword evidence="5" id="KW-0862">Zinc</keyword>
<keyword evidence="6" id="KW-0805">Transcription regulation</keyword>
<feature type="region of interest" description="Disordered" evidence="10">
    <location>
        <begin position="1074"/>
        <end position="1177"/>
    </location>
</feature>
<proteinExistence type="predicted"/>
<dbReference type="Pfam" id="PF00628">
    <property type="entry name" value="PHD"/>
    <property type="match status" value="1"/>
</dbReference>
<feature type="domain" description="PHD-type" evidence="11">
    <location>
        <begin position="2266"/>
        <end position="2325"/>
    </location>
</feature>
<feature type="compositionally biased region" description="Low complexity" evidence="10">
    <location>
        <begin position="691"/>
        <end position="701"/>
    </location>
</feature>
<feature type="compositionally biased region" description="Polar residues" evidence="10">
    <location>
        <begin position="892"/>
        <end position="912"/>
    </location>
</feature>
<dbReference type="PROSITE" id="PS00354">
    <property type="entry name" value="HMGI_Y"/>
    <property type="match status" value="1"/>
</dbReference>
<feature type="region of interest" description="Disordered" evidence="10">
    <location>
        <begin position="2085"/>
        <end position="2214"/>
    </location>
</feature>
<evidence type="ECO:0000256" key="8">
    <source>
        <dbReference type="ARBA" id="ARBA00023242"/>
    </source>
</evidence>
<dbReference type="PROSITE" id="PS50016">
    <property type="entry name" value="ZF_PHD_2"/>
    <property type="match status" value="2"/>
</dbReference>
<feature type="compositionally biased region" description="Basic residues" evidence="10">
    <location>
        <begin position="456"/>
        <end position="469"/>
    </location>
</feature>
<dbReference type="SUPFAM" id="SSF57903">
    <property type="entry name" value="FYVE/PHD zinc finger"/>
    <property type="match status" value="2"/>
</dbReference>